<evidence type="ECO:0000313" key="3">
    <source>
        <dbReference type="Proteomes" id="UP000219546"/>
    </source>
</evidence>
<accession>A0A285CTJ2</accession>
<keyword evidence="1" id="KW-0472">Membrane</keyword>
<feature type="transmembrane region" description="Helical" evidence="1">
    <location>
        <begin position="135"/>
        <end position="154"/>
    </location>
</feature>
<feature type="transmembrane region" description="Helical" evidence="1">
    <location>
        <begin position="98"/>
        <end position="115"/>
    </location>
</feature>
<name>A0A285CTJ2_9BACI</name>
<keyword evidence="3" id="KW-1185">Reference proteome</keyword>
<keyword evidence="1" id="KW-0812">Transmembrane</keyword>
<organism evidence="2 3">
    <name type="scientific">Bacillus oleivorans</name>
    <dbReference type="NCBI Taxonomy" id="1448271"/>
    <lineage>
        <taxon>Bacteria</taxon>
        <taxon>Bacillati</taxon>
        <taxon>Bacillota</taxon>
        <taxon>Bacilli</taxon>
        <taxon>Bacillales</taxon>
        <taxon>Bacillaceae</taxon>
        <taxon>Bacillus</taxon>
    </lineage>
</organism>
<sequence>MAQHTSINLWFNIFVFLLGCYFAYRLPQRLPRSVAALIMTFSLAIALGLDHTIGVPPIDLYDTNIVPWLTLSEIPTWGMYPIAAYLYIYLFDKLNVKGFFIPFYILCWSLLGTIFEGLAKNFNVFIHKDWELRYSFLVYLFTQLLTFILFRILMNTYRKREAS</sequence>
<dbReference type="EMBL" id="OAOP01000004">
    <property type="protein sequence ID" value="SNX70834.1"/>
    <property type="molecule type" value="Genomic_DNA"/>
</dbReference>
<dbReference type="Proteomes" id="UP000219546">
    <property type="component" value="Unassembled WGS sequence"/>
</dbReference>
<proteinExistence type="predicted"/>
<feature type="transmembrane region" description="Helical" evidence="1">
    <location>
        <begin position="74"/>
        <end position="91"/>
    </location>
</feature>
<reference evidence="2 3" key="1">
    <citation type="submission" date="2017-08" db="EMBL/GenBank/DDBJ databases">
        <authorList>
            <person name="de Groot N.N."/>
        </authorList>
    </citation>
    <scope>NUCLEOTIDE SEQUENCE [LARGE SCALE GENOMIC DNA]</scope>
    <source>
        <strain evidence="2 3">JC228</strain>
    </source>
</reference>
<protein>
    <submittedName>
        <fullName evidence="2">Uncharacterized protein</fullName>
    </submittedName>
</protein>
<feature type="transmembrane region" description="Helical" evidence="1">
    <location>
        <begin position="6"/>
        <end position="24"/>
    </location>
</feature>
<gene>
    <name evidence="2" type="ORF">SAMN05877753_104388</name>
</gene>
<dbReference type="AlphaFoldDB" id="A0A285CTJ2"/>
<evidence type="ECO:0000313" key="2">
    <source>
        <dbReference type="EMBL" id="SNX70834.1"/>
    </source>
</evidence>
<feature type="transmembrane region" description="Helical" evidence="1">
    <location>
        <begin position="36"/>
        <end position="54"/>
    </location>
</feature>
<evidence type="ECO:0000256" key="1">
    <source>
        <dbReference type="SAM" id="Phobius"/>
    </source>
</evidence>
<keyword evidence="1" id="KW-1133">Transmembrane helix</keyword>